<proteinExistence type="inferred from homology"/>
<dbReference type="GO" id="GO:0020037">
    <property type="term" value="F:heme binding"/>
    <property type="evidence" value="ECO:0007669"/>
    <property type="project" value="InterPro"/>
</dbReference>
<dbReference type="GO" id="GO:0016020">
    <property type="term" value="C:membrane"/>
    <property type="evidence" value="ECO:0007669"/>
    <property type="project" value="InterPro"/>
</dbReference>
<dbReference type="HOGENOM" id="CLU_000445_21_1_9"/>
<dbReference type="InterPro" id="IPR012292">
    <property type="entry name" value="Globin/Proto"/>
</dbReference>
<dbReference type="Proteomes" id="UP000016511">
    <property type="component" value="Unassembled WGS sequence"/>
</dbReference>
<dbReference type="STRING" id="649747.HMPREF0083_03398"/>
<dbReference type="Pfam" id="PF13682">
    <property type="entry name" value="CZB"/>
    <property type="match status" value="1"/>
</dbReference>
<dbReference type="PATRIC" id="fig|649747.3.peg.3087"/>
<sequence length="608" mass="69653">MKVSAFQGYLASTYNNWEEEMFEKNEMKSYRYVTESSHSDSEANEQLREKLDFLGISRIHKETVRRLKQIWMEHSRDIIDQFYERLHTFPQLHRIIEQHANDEKLKRTFHAYMMSLFEDELDLSYVFRRRAIAEAHARVGLTPDWLLPSFSLLNQLFIPCIIRSLKRKPAAMTDAILAYESMIALDQQIIMEAYMEQQANQFISGLSEIISYNAEIDEVRDLLHYQEQQAEDSLAVSAAMQELNAGIEEVANSVASVAHDSKETLEKLDKGFHALDTMIDSLGQIDAEQAKVASHVNELHTHVNNMGKVMDVIKGIAEQTNMLALNASIEAARAGEYGRGFSVVADEVRKLADHTKQSVTTITDDMRGLYEITQDIASLVQDSSARLHRGAEDSHRVVDDLTHINDVLQKLGEHFEEIAAIVEQQAISTDDITIRNHRIAEAVEKGVDIGQRTGEAVYHLSKMIDQYRVDFISSNLKMSQEDLLQLAITDHLLWRWKIYNLLLGFEKIDEKTIASHTDCRLGKWYYGTAKQLFGNTEAYRNIEAPHIRVHELAKEAAQVYNQGNKARAEECLRELAHASREVIATLETMKQNIIRQKEQHQGQGVWHV</sequence>
<dbReference type="PRINTS" id="PR00260">
    <property type="entry name" value="CHEMTRNSDUCR"/>
</dbReference>
<dbReference type="SMART" id="SM00283">
    <property type="entry name" value="MA"/>
    <property type="match status" value="1"/>
</dbReference>
<dbReference type="InterPro" id="IPR009050">
    <property type="entry name" value="Globin-like_sf"/>
</dbReference>
<comment type="similarity">
    <text evidence="2">Belongs to the methyl-accepting chemotaxis (MCP) protein family.</text>
</comment>
<dbReference type="InterPro" id="IPR039379">
    <property type="entry name" value="Protoglobin_sensor_dom"/>
</dbReference>
<dbReference type="EMBL" id="AWSJ01000201">
    <property type="protein sequence ID" value="ERI08553.1"/>
    <property type="molecule type" value="Genomic_DNA"/>
</dbReference>
<protein>
    <submittedName>
        <fullName evidence="5">Methyl-accepting chemotaxis protein signaling domain protein</fullName>
    </submittedName>
</protein>
<name>U1X1Z0_ANEAE</name>
<organism evidence="5 6">
    <name type="scientific">Aneurinibacillus aneurinilyticus ATCC 12856</name>
    <dbReference type="NCBI Taxonomy" id="649747"/>
    <lineage>
        <taxon>Bacteria</taxon>
        <taxon>Bacillati</taxon>
        <taxon>Bacillota</taxon>
        <taxon>Bacilli</taxon>
        <taxon>Bacillales</taxon>
        <taxon>Paenibacillaceae</taxon>
        <taxon>Aneurinibacillus group</taxon>
        <taxon>Aneurinibacillus</taxon>
    </lineage>
</organism>
<dbReference type="InterPro" id="IPR025991">
    <property type="entry name" value="Chemoreceptor_zinc-bind_dom"/>
</dbReference>
<evidence type="ECO:0000256" key="2">
    <source>
        <dbReference type="ARBA" id="ARBA00029447"/>
    </source>
</evidence>
<dbReference type="InterPro" id="IPR004089">
    <property type="entry name" value="MCPsignal_dom"/>
</dbReference>
<feature type="domain" description="Methyl-accepting transducer" evidence="4">
    <location>
        <begin position="219"/>
        <end position="440"/>
    </location>
</feature>
<dbReference type="InterPro" id="IPR004090">
    <property type="entry name" value="Chemotax_Me-accpt_rcpt"/>
</dbReference>
<dbReference type="AlphaFoldDB" id="U1X1Z0"/>
<reference evidence="5 6" key="1">
    <citation type="submission" date="2013-08" db="EMBL/GenBank/DDBJ databases">
        <authorList>
            <person name="Weinstock G."/>
            <person name="Sodergren E."/>
            <person name="Wylie T."/>
            <person name="Fulton L."/>
            <person name="Fulton R."/>
            <person name="Fronick C."/>
            <person name="O'Laughlin M."/>
            <person name="Godfrey J."/>
            <person name="Miner T."/>
            <person name="Herter B."/>
            <person name="Appelbaum E."/>
            <person name="Cordes M."/>
            <person name="Lek S."/>
            <person name="Wollam A."/>
            <person name="Pepin K.H."/>
            <person name="Palsikar V.B."/>
            <person name="Mitreva M."/>
            <person name="Wilson R.K."/>
        </authorList>
    </citation>
    <scope>NUCLEOTIDE SEQUENCE [LARGE SCALE GENOMIC DNA]</scope>
    <source>
        <strain evidence="5 6">ATCC 12856</strain>
    </source>
</reference>
<evidence type="ECO:0000259" key="4">
    <source>
        <dbReference type="PROSITE" id="PS50111"/>
    </source>
</evidence>
<keyword evidence="1 3" id="KW-0807">Transducer</keyword>
<dbReference type="Gene3D" id="1.20.120.30">
    <property type="entry name" value="Aspartate receptor, ligand-binding domain"/>
    <property type="match status" value="1"/>
</dbReference>
<dbReference type="PANTHER" id="PTHR32089">
    <property type="entry name" value="METHYL-ACCEPTING CHEMOTAXIS PROTEIN MCPB"/>
    <property type="match status" value="1"/>
</dbReference>
<dbReference type="PANTHER" id="PTHR32089:SF112">
    <property type="entry name" value="LYSOZYME-LIKE PROTEIN-RELATED"/>
    <property type="match status" value="1"/>
</dbReference>
<dbReference type="GO" id="GO:0007165">
    <property type="term" value="P:signal transduction"/>
    <property type="evidence" value="ECO:0007669"/>
    <property type="project" value="UniProtKB-KW"/>
</dbReference>
<dbReference type="PROSITE" id="PS50111">
    <property type="entry name" value="CHEMOTAXIS_TRANSDUC_2"/>
    <property type="match status" value="1"/>
</dbReference>
<evidence type="ECO:0000313" key="6">
    <source>
        <dbReference type="Proteomes" id="UP000016511"/>
    </source>
</evidence>
<dbReference type="eggNOG" id="COG0840">
    <property type="taxonomic scope" value="Bacteria"/>
</dbReference>
<dbReference type="GO" id="GO:0004888">
    <property type="term" value="F:transmembrane signaling receptor activity"/>
    <property type="evidence" value="ECO:0007669"/>
    <property type="project" value="InterPro"/>
</dbReference>
<accession>U1X1Z0</accession>
<dbReference type="Gene3D" id="1.10.490.10">
    <property type="entry name" value="Globins"/>
    <property type="match status" value="1"/>
</dbReference>
<dbReference type="SUPFAM" id="SSF58104">
    <property type="entry name" value="Methyl-accepting chemotaxis protein (MCP) signaling domain"/>
    <property type="match status" value="1"/>
</dbReference>
<evidence type="ECO:0000256" key="1">
    <source>
        <dbReference type="ARBA" id="ARBA00023224"/>
    </source>
</evidence>
<dbReference type="InterPro" id="IPR044398">
    <property type="entry name" value="Globin-sensor_dom"/>
</dbReference>
<dbReference type="Pfam" id="PF11563">
    <property type="entry name" value="Protoglobin"/>
    <property type="match status" value="1"/>
</dbReference>
<keyword evidence="6" id="KW-1185">Reference proteome</keyword>
<dbReference type="SUPFAM" id="SSF46458">
    <property type="entry name" value="Globin-like"/>
    <property type="match status" value="1"/>
</dbReference>
<dbReference type="CDD" id="cd01068">
    <property type="entry name" value="globin_sensor"/>
    <property type="match status" value="1"/>
</dbReference>
<evidence type="ECO:0000256" key="3">
    <source>
        <dbReference type="PROSITE-ProRule" id="PRU00284"/>
    </source>
</evidence>
<evidence type="ECO:0000313" key="5">
    <source>
        <dbReference type="EMBL" id="ERI08553.1"/>
    </source>
</evidence>
<comment type="caution">
    <text evidence="5">The sequence shown here is derived from an EMBL/GenBank/DDBJ whole genome shotgun (WGS) entry which is preliminary data.</text>
</comment>
<dbReference type="Pfam" id="PF00015">
    <property type="entry name" value="MCPsignal"/>
    <property type="match status" value="1"/>
</dbReference>
<dbReference type="GO" id="GO:0019825">
    <property type="term" value="F:oxygen binding"/>
    <property type="evidence" value="ECO:0007669"/>
    <property type="project" value="InterPro"/>
</dbReference>
<gene>
    <name evidence="5" type="ORF">HMPREF0083_03398</name>
</gene>
<dbReference type="GO" id="GO:0006935">
    <property type="term" value="P:chemotaxis"/>
    <property type="evidence" value="ECO:0007669"/>
    <property type="project" value="InterPro"/>
</dbReference>
<dbReference type="Gene3D" id="1.10.287.950">
    <property type="entry name" value="Methyl-accepting chemotaxis protein"/>
    <property type="match status" value="1"/>
</dbReference>
<dbReference type="CDD" id="cd11386">
    <property type="entry name" value="MCP_signal"/>
    <property type="match status" value="1"/>
</dbReference>